<proteinExistence type="predicted"/>
<reference evidence="2 3" key="1">
    <citation type="submission" date="2019-01" db="EMBL/GenBank/DDBJ databases">
        <authorList>
            <person name="Ruckert C."/>
            <person name="Busche T."/>
            <person name="Kalinowski J."/>
        </authorList>
    </citation>
    <scope>NUCLEOTIDE SEQUENCE [LARGE SCALE GENOMIC DNA]</scope>
    <source>
        <strain evidence="2 3">136/3</strain>
    </source>
</reference>
<dbReference type="Pfam" id="PF26563">
    <property type="entry name" value="Rv3660c_N"/>
    <property type="match status" value="1"/>
</dbReference>
<dbReference type="Gene3D" id="3.40.50.300">
    <property type="entry name" value="P-loop containing nucleotide triphosphate hydrolases"/>
    <property type="match status" value="1"/>
</dbReference>
<dbReference type="PANTHER" id="PTHR43384:SF11">
    <property type="entry name" value="SEPTUM SITE DETERMINING PROTEIN"/>
    <property type="match status" value="1"/>
</dbReference>
<gene>
    <name evidence="2" type="ORF">CPELA_10210</name>
</gene>
<dbReference type="InterPro" id="IPR022521">
    <property type="entry name" value="Rv3660c"/>
</dbReference>
<dbReference type="Proteomes" id="UP000288929">
    <property type="component" value="Chromosome"/>
</dbReference>
<dbReference type="InterPro" id="IPR059050">
    <property type="entry name" value="Rv3660c_N"/>
</dbReference>
<dbReference type="GO" id="GO:0016887">
    <property type="term" value="F:ATP hydrolysis activity"/>
    <property type="evidence" value="ECO:0007669"/>
    <property type="project" value="TreeGrafter"/>
</dbReference>
<evidence type="ECO:0000313" key="3">
    <source>
        <dbReference type="Proteomes" id="UP000288929"/>
    </source>
</evidence>
<dbReference type="InterPro" id="IPR050625">
    <property type="entry name" value="ParA/MinD_ATPase"/>
</dbReference>
<dbReference type="KEGG" id="cpeg:CPELA_10210"/>
<dbReference type="GO" id="GO:0051782">
    <property type="term" value="P:negative regulation of cell division"/>
    <property type="evidence" value="ECO:0007669"/>
    <property type="project" value="TreeGrafter"/>
</dbReference>
<evidence type="ECO:0000259" key="1">
    <source>
        <dbReference type="Pfam" id="PF26563"/>
    </source>
</evidence>
<dbReference type="AlphaFoldDB" id="A0A410WBG3"/>
<organism evidence="2 3">
    <name type="scientific">Corynebacterium pelargi</name>
    <dbReference type="NCBI Taxonomy" id="1471400"/>
    <lineage>
        <taxon>Bacteria</taxon>
        <taxon>Bacillati</taxon>
        <taxon>Actinomycetota</taxon>
        <taxon>Actinomycetes</taxon>
        <taxon>Mycobacteriales</taxon>
        <taxon>Corynebacteriaceae</taxon>
        <taxon>Corynebacterium</taxon>
    </lineage>
</organism>
<dbReference type="NCBIfam" id="TIGR03815">
    <property type="entry name" value="CpaE_hom_Actino"/>
    <property type="match status" value="1"/>
</dbReference>
<dbReference type="SUPFAM" id="SSF52540">
    <property type="entry name" value="P-loop containing nucleoside triphosphate hydrolases"/>
    <property type="match status" value="1"/>
</dbReference>
<name>A0A410WBG3_9CORY</name>
<protein>
    <submittedName>
        <fullName evidence="2">CobQ/CobB/MinD/ParA nucleotide binding domain protein</fullName>
    </submittedName>
</protein>
<keyword evidence="3" id="KW-1185">Reference proteome</keyword>
<dbReference type="PANTHER" id="PTHR43384">
    <property type="entry name" value="SEPTUM SITE-DETERMINING PROTEIN MIND HOMOLOG, CHLOROPLASTIC-RELATED"/>
    <property type="match status" value="1"/>
</dbReference>
<evidence type="ECO:0000313" key="2">
    <source>
        <dbReference type="EMBL" id="QAU53292.1"/>
    </source>
</evidence>
<dbReference type="GO" id="GO:0005829">
    <property type="term" value="C:cytosol"/>
    <property type="evidence" value="ECO:0007669"/>
    <property type="project" value="TreeGrafter"/>
</dbReference>
<sequence>MTTFPQAIGCKDAHTAVIHSPNRSPSRCRRCPFILGHMNGHMNGHTNGQMNRHTYRQAVLIAITDPTLHPEASHVAAATGREVIATTDPREIARHAPKAAAILVDATTATHVASLKAQTVVLLANDPGPVDWQLAMSIHAEAAMLLPAQAPELLALLGREDPVPHSDFALIALCGTAGGVGTTTLAASLAMSLERACFVDADPYSAGADLVFGVEAEPGVRWNDLGPDTQALPAEALHKALIQGPEGVAVLSNSRAGEPPEAQQLAGVLSSLRGAGHVVVDCRMGTALATVARDHADAVVLVVPAEIRGAACAARMQEECRNARVRTVGVLRHRGWSGIDAEEAATIAGVEIVAEIPTIPRLAKRMELAGLHAPPKPLQRASTSIFDALAQLGHGYE</sequence>
<dbReference type="EMBL" id="CP035299">
    <property type="protein sequence ID" value="QAU53292.1"/>
    <property type="molecule type" value="Genomic_DNA"/>
</dbReference>
<accession>A0A410WBG3</accession>
<feature type="domain" description="Rv3660c-like CheY-like N-terminal" evidence="1">
    <location>
        <begin position="63"/>
        <end position="159"/>
    </location>
</feature>
<dbReference type="GO" id="GO:0009898">
    <property type="term" value="C:cytoplasmic side of plasma membrane"/>
    <property type="evidence" value="ECO:0007669"/>
    <property type="project" value="TreeGrafter"/>
</dbReference>
<dbReference type="InterPro" id="IPR027417">
    <property type="entry name" value="P-loop_NTPase"/>
</dbReference>
<dbReference type="GO" id="GO:0005524">
    <property type="term" value="F:ATP binding"/>
    <property type="evidence" value="ECO:0007669"/>
    <property type="project" value="TreeGrafter"/>
</dbReference>